<accession>A0ABP7VXA3</accession>
<name>A0ABP7VXA3_9ACTN</name>
<dbReference type="RefSeq" id="WP_344948736.1">
    <property type="nucleotide sequence ID" value="NZ_BAAAZG010000022.1"/>
</dbReference>
<proteinExistence type="predicted"/>
<evidence type="ECO:0000313" key="1">
    <source>
        <dbReference type="EMBL" id="GAA4076406.1"/>
    </source>
</evidence>
<sequence length="153" mass="16729">MSYDIHFLKRDPGQSWDDAMEALEEQANAAETLGRPPNWDGVVSEVRALLGDVSVVEAPPTWEIDHRATAIQVSCYSGEWSISVPFWSDGDAAKKVAAHLRAISEIVQRATGLAPYDPQLESAVTSDEWTADQAAAVFDRVAESFDLRGIVRG</sequence>
<organism evidence="1 2">
    <name type="scientific">Actinomadura miaoliensis</name>
    <dbReference type="NCBI Taxonomy" id="430685"/>
    <lineage>
        <taxon>Bacteria</taxon>
        <taxon>Bacillati</taxon>
        <taxon>Actinomycetota</taxon>
        <taxon>Actinomycetes</taxon>
        <taxon>Streptosporangiales</taxon>
        <taxon>Thermomonosporaceae</taxon>
        <taxon>Actinomadura</taxon>
    </lineage>
</organism>
<gene>
    <name evidence="1" type="ORF">GCM10022214_37180</name>
</gene>
<reference evidence="2" key="1">
    <citation type="journal article" date="2019" name="Int. J. Syst. Evol. Microbiol.">
        <title>The Global Catalogue of Microorganisms (GCM) 10K type strain sequencing project: providing services to taxonomists for standard genome sequencing and annotation.</title>
        <authorList>
            <consortium name="The Broad Institute Genomics Platform"/>
            <consortium name="The Broad Institute Genome Sequencing Center for Infectious Disease"/>
            <person name="Wu L."/>
            <person name="Ma J."/>
        </authorList>
    </citation>
    <scope>NUCLEOTIDE SEQUENCE [LARGE SCALE GENOMIC DNA]</scope>
    <source>
        <strain evidence="2">JCM 16702</strain>
    </source>
</reference>
<keyword evidence="2" id="KW-1185">Reference proteome</keyword>
<dbReference type="Proteomes" id="UP001500683">
    <property type="component" value="Unassembled WGS sequence"/>
</dbReference>
<dbReference type="EMBL" id="BAAAZG010000022">
    <property type="protein sequence ID" value="GAA4076406.1"/>
    <property type="molecule type" value="Genomic_DNA"/>
</dbReference>
<evidence type="ECO:0000313" key="2">
    <source>
        <dbReference type="Proteomes" id="UP001500683"/>
    </source>
</evidence>
<protein>
    <submittedName>
        <fullName evidence="1">Uncharacterized protein</fullName>
    </submittedName>
</protein>
<comment type="caution">
    <text evidence="1">The sequence shown here is derived from an EMBL/GenBank/DDBJ whole genome shotgun (WGS) entry which is preliminary data.</text>
</comment>